<gene>
    <name evidence="1" type="ORF">A0H81_03828</name>
</gene>
<accession>A0A1C7MKW5</accession>
<comment type="caution">
    <text evidence="1">The sequence shown here is derived from an EMBL/GenBank/DDBJ whole genome shotgun (WGS) entry which is preliminary data.</text>
</comment>
<proteinExistence type="predicted"/>
<evidence type="ECO:0000313" key="1">
    <source>
        <dbReference type="EMBL" id="OBZ77076.1"/>
    </source>
</evidence>
<sequence length="124" mass="14138">MGVRNNNLLQEIMNRRILEDVLRPCLSWTSTAHLDVEEIHQAPIFNRSLKLLSRDFGPSGFENFKRLLLDPRLHPYKHPHGAAFIFTNSIDSTAKYLDDLLRPHLCCAARPRCSYGVGGDRPPS</sequence>
<dbReference type="OrthoDB" id="1431934at2759"/>
<dbReference type="Proteomes" id="UP000092993">
    <property type="component" value="Unassembled WGS sequence"/>
</dbReference>
<dbReference type="AlphaFoldDB" id="A0A1C7MKW5"/>
<reference evidence="1 2" key="1">
    <citation type="submission" date="2016-03" db="EMBL/GenBank/DDBJ databases">
        <title>Whole genome sequencing of Grifola frondosa 9006-11.</title>
        <authorList>
            <person name="Min B."/>
            <person name="Park H."/>
            <person name="Kim J.-G."/>
            <person name="Cho H."/>
            <person name="Oh Y.-L."/>
            <person name="Kong W.-S."/>
            <person name="Choi I.-G."/>
        </authorList>
    </citation>
    <scope>NUCLEOTIDE SEQUENCE [LARGE SCALE GENOMIC DNA]</scope>
    <source>
        <strain evidence="1 2">9006-11</strain>
    </source>
</reference>
<dbReference type="EMBL" id="LUGG01000003">
    <property type="protein sequence ID" value="OBZ77076.1"/>
    <property type="molecule type" value="Genomic_DNA"/>
</dbReference>
<keyword evidence="2" id="KW-1185">Reference proteome</keyword>
<protein>
    <submittedName>
        <fullName evidence="1">Uncharacterized protein</fullName>
    </submittedName>
</protein>
<evidence type="ECO:0000313" key="2">
    <source>
        <dbReference type="Proteomes" id="UP000092993"/>
    </source>
</evidence>
<name>A0A1C7MKW5_GRIFR</name>
<organism evidence="1 2">
    <name type="scientific">Grifola frondosa</name>
    <name type="common">Maitake</name>
    <name type="synonym">Polyporus frondosus</name>
    <dbReference type="NCBI Taxonomy" id="5627"/>
    <lineage>
        <taxon>Eukaryota</taxon>
        <taxon>Fungi</taxon>
        <taxon>Dikarya</taxon>
        <taxon>Basidiomycota</taxon>
        <taxon>Agaricomycotina</taxon>
        <taxon>Agaricomycetes</taxon>
        <taxon>Polyporales</taxon>
        <taxon>Grifolaceae</taxon>
        <taxon>Grifola</taxon>
    </lineage>
</organism>